<dbReference type="Gene3D" id="3.40.50.720">
    <property type="entry name" value="NAD(P)-binding Rossmann-like Domain"/>
    <property type="match status" value="1"/>
</dbReference>
<feature type="region of interest" description="Disordered" evidence="3">
    <location>
        <begin position="199"/>
        <end position="219"/>
    </location>
</feature>
<dbReference type="PANTHER" id="PTHR43639">
    <property type="entry name" value="OXIDOREDUCTASE, SHORT-CHAIN DEHYDROGENASE/REDUCTASE FAMILY (AFU_ORTHOLOGUE AFUA_5G02870)"/>
    <property type="match status" value="1"/>
</dbReference>
<proteinExistence type="inferred from homology"/>
<name>A0A2R5ETG9_9BACL</name>
<evidence type="ECO:0000256" key="1">
    <source>
        <dbReference type="ARBA" id="ARBA00006484"/>
    </source>
</evidence>
<evidence type="ECO:0000313" key="5">
    <source>
        <dbReference type="Proteomes" id="UP000245202"/>
    </source>
</evidence>
<dbReference type="GO" id="GO:0016491">
    <property type="term" value="F:oxidoreductase activity"/>
    <property type="evidence" value="ECO:0007669"/>
    <property type="project" value="UniProtKB-KW"/>
</dbReference>
<dbReference type="Pfam" id="PF13561">
    <property type="entry name" value="adh_short_C2"/>
    <property type="match status" value="1"/>
</dbReference>
<feature type="compositionally biased region" description="Basic and acidic residues" evidence="3">
    <location>
        <begin position="199"/>
        <end position="211"/>
    </location>
</feature>
<organism evidence="4 5">
    <name type="scientific">Paenibacillus agaridevorans</name>
    <dbReference type="NCBI Taxonomy" id="171404"/>
    <lineage>
        <taxon>Bacteria</taxon>
        <taxon>Bacillati</taxon>
        <taxon>Bacillota</taxon>
        <taxon>Bacilli</taxon>
        <taxon>Bacillales</taxon>
        <taxon>Paenibacillaceae</taxon>
        <taxon>Paenibacillus</taxon>
    </lineage>
</organism>
<dbReference type="AlphaFoldDB" id="A0A2R5ETG9"/>
<protein>
    <submittedName>
        <fullName evidence="4">3-ketoacyl-ACP reductase</fullName>
    </submittedName>
</protein>
<dbReference type="PRINTS" id="PR00081">
    <property type="entry name" value="GDHRDH"/>
</dbReference>
<evidence type="ECO:0000256" key="3">
    <source>
        <dbReference type="SAM" id="MobiDB-lite"/>
    </source>
</evidence>
<dbReference type="SUPFAM" id="SSF51735">
    <property type="entry name" value="NAD(P)-binding Rossmann-fold domains"/>
    <property type="match status" value="1"/>
</dbReference>
<sequence length="259" mass="28415">MELKGKTALVTGSAKGLGKRTALELAGQGCDVIINYLESEQEALEVKRLIERMGRRAITVQADIATIEGANKLADEAEAWAGGVDILVNNAGPFVRKRRLFSDYDEETIIRLLHGNLLSVMLLDHRLLPHMRKQRWGRIVHFGFGHANEARAWPHRAVYAAAKTGLVSFTKSLAVEEAPFGITVNLIGPGDIRGVNKERSIEEAETEHDPESPLGRPGTGEDVARVILFLCERKSSFLTGNVIDVTGGFDPIRANIKDL</sequence>
<dbReference type="FunFam" id="3.40.50.720:FF:000084">
    <property type="entry name" value="Short-chain dehydrogenase reductase"/>
    <property type="match status" value="1"/>
</dbReference>
<dbReference type="Proteomes" id="UP000245202">
    <property type="component" value="Unassembled WGS sequence"/>
</dbReference>
<accession>A0A2R5ETG9</accession>
<dbReference type="PANTHER" id="PTHR43639:SF1">
    <property type="entry name" value="SHORT-CHAIN DEHYDROGENASE_REDUCTASE FAMILY PROTEIN"/>
    <property type="match status" value="1"/>
</dbReference>
<dbReference type="EMBL" id="BDQX01000281">
    <property type="protein sequence ID" value="GBG09970.1"/>
    <property type="molecule type" value="Genomic_DNA"/>
</dbReference>
<dbReference type="InterPro" id="IPR002347">
    <property type="entry name" value="SDR_fam"/>
</dbReference>
<comment type="similarity">
    <text evidence="1">Belongs to the short-chain dehydrogenases/reductases (SDR) family.</text>
</comment>
<dbReference type="InterPro" id="IPR036291">
    <property type="entry name" value="NAD(P)-bd_dom_sf"/>
</dbReference>
<dbReference type="CDD" id="cd05233">
    <property type="entry name" value="SDR_c"/>
    <property type="match status" value="1"/>
</dbReference>
<keyword evidence="2" id="KW-0560">Oxidoreductase</keyword>
<evidence type="ECO:0000313" key="4">
    <source>
        <dbReference type="EMBL" id="GBG09970.1"/>
    </source>
</evidence>
<comment type="caution">
    <text evidence="4">The sequence shown here is derived from an EMBL/GenBank/DDBJ whole genome shotgun (WGS) entry which is preliminary data.</text>
</comment>
<gene>
    <name evidence="4" type="ORF">PAT3040_04653</name>
</gene>
<reference evidence="4 5" key="1">
    <citation type="submission" date="2017-08" db="EMBL/GenBank/DDBJ databases">
        <title>Substantial Increase in Enzyme Production by Combined Drug-Resistance Mutations in Paenibacillus agaridevorans.</title>
        <authorList>
            <person name="Tanaka Y."/>
            <person name="Funane K."/>
            <person name="Hosaka T."/>
            <person name="Shiwa Y."/>
            <person name="Fujita N."/>
            <person name="Miyazaki T."/>
            <person name="Yoshikawa H."/>
            <person name="Murakami K."/>
            <person name="Kasahara K."/>
            <person name="Inaoka T."/>
            <person name="Hiraga Y."/>
            <person name="Ochi K."/>
        </authorList>
    </citation>
    <scope>NUCLEOTIDE SEQUENCE [LARGE SCALE GENOMIC DNA]</scope>
    <source>
        <strain evidence="4 5">T-3040</strain>
    </source>
</reference>
<evidence type="ECO:0000256" key="2">
    <source>
        <dbReference type="ARBA" id="ARBA00023002"/>
    </source>
</evidence>
<dbReference type="GO" id="GO:0008206">
    <property type="term" value="P:bile acid metabolic process"/>
    <property type="evidence" value="ECO:0007669"/>
    <property type="project" value="UniProtKB-ARBA"/>
</dbReference>
<dbReference type="PRINTS" id="PR00080">
    <property type="entry name" value="SDRFAMILY"/>
</dbReference>
<keyword evidence="5" id="KW-1185">Reference proteome</keyword>